<dbReference type="Pfam" id="PF19077">
    <property type="entry name" value="Big_13"/>
    <property type="match status" value="2"/>
</dbReference>
<feature type="domain" description="Dystroglycan-type cadherin-like" evidence="2">
    <location>
        <begin position="1058"/>
        <end position="1157"/>
    </location>
</feature>
<accession>A0A1R4HAI0</accession>
<sequence>MPNGVVTVAVDGTLSFKPVLNYTGPVSFDYVVKDPSGLSDIGTVNLNVTPVNDAPVAVDDGTLARPLPIVEDTATPLNLLANDTDVDGDVLTVKSINGIELILGTAQSIAVPNGVVTVAVDGSLSFKPVLNYTGPVSFDYVVKDPSGLSDMGTVNLNVTPVNDAPVAVDDGTLALPLPIVEDTATPLNLLANDTDVDGDVLTVKSINGIELIPGTAQSIAVPNGVVTVAVDGSLSFKPVLNYTGPVSFDYVVKDPSGLSDIGTVNLNVTPVNDAPVAVDDGTLARPLPIVEDTATPLNLLGNDTDVDGDALTVKSINGIELIPGTAQSIAVPSGVVTVAVDGSLSFKPVLNYTGPVSFDYVVKDPSGLSDVGTVNLNVTPVNDAPVAVDDNVPVLVNTPVTGNVLDNDSDLDGDKLLVGQALVDVNGDGTPDVLVLGTATALTDKTGNPIGTLTLNSDGSFNFKPANNYTGAVPVVEYTLSDGNGATDVALLNLGNIKALNAPTVEIVEDANNDGFINAAELVGLVDVKVSLPANAKAGDRLMVTDGIKPYTRVLTATDIVAANVDVTFVAPADGKTISVTAQITDSAGNLGPVSNTDSAKIDITAPLTAELNPASDSGVLGDTKTNDTTPTIRGTGMAGDTITVISPTGEKLTTLVAADGTWQVTPEIALPNGAQNFSVTATDPVGNVSTPIAVAVIIDTDIILTAELKPETDSGVVGDGLTDKNPPAISGTGTPGDAITVTSPSGEILHTLVDGDGNWSVNPVNLLPVGIKQTYVVVSHDSVDNNGKPINVDVTIVPTIVPKPDTVDGAIDTPIKIDILANDPKTDPTTIKLVGTAKPGDPLVVPGQGTWTVDRTTGVITFTPLATFHGAPTPIEYTVTNAKGEVSANALIKIKTPPSVTNDVVNTQAVNTPITVDVLANDKDVDPTTVQIDGTTELGNPLLVPGQGLWTVDKTTGQLTFTPLATFNGDPTPINYTVKSPSGLVSGLAGVTIHILPPEIGSLILLVNQEPPLFTMPVKTLPFTVLPVRPLTPMWEHEWFKPLHLSLFNNAEQCELYLTGSLKNQFVIERQPYHFSIPAGTFRHTNPSEQLEYKATHPNGSPLPEWLKFDAKTLTFFGVPPKGTLSETVMITVRDSCGDEVHATFFVKVSKEHQHHTSRDKAHGFNKGKLGLSNQLHAAGKMGRLQQGRELLDSLAADKNVENVTILKSQKG</sequence>
<dbReference type="Proteomes" id="UP000195667">
    <property type="component" value="Unassembled WGS sequence"/>
</dbReference>
<dbReference type="GO" id="GO:0005509">
    <property type="term" value="F:calcium ion binding"/>
    <property type="evidence" value="ECO:0007669"/>
    <property type="project" value="InterPro"/>
</dbReference>
<feature type="region of interest" description="Disordered" evidence="1">
    <location>
        <begin position="615"/>
        <end position="641"/>
    </location>
</feature>
<name>A0A1R4HAI0_9GAMM</name>
<dbReference type="InterPro" id="IPR026395">
    <property type="entry name" value="CshA_fibril"/>
</dbReference>
<dbReference type="NCBIfam" id="NF012211">
    <property type="entry name" value="tand_rpt_95"/>
    <property type="match status" value="4"/>
</dbReference>
<dbReference type="Pfam" id="PF19076">
    <property type="entry name" value="CshA_repeat"/>
    <property type="match status" value="1"/>
</dbReference>
<dbReference type="Pfam" id="PF17963">
    <property type="entry name" value="Big_9"/>
    <property type="match status" value="6"/>
</dbReference>
<evidence type="ECO:0000313" key="3">
    <source>
        <dbReference type="EMBL" id="SJM93272.1"/>
    </source>
</evidence>
<dbReference type="SUPFAM" id="SSF49313">
    <property type="entry name" value="Cadherin-like"/>
    <property type="match status" value="1"/>
</dbReference>
<dbReference type="InterPro" id="IPR044016">
    <property type="entry name" value="Big_13"/>
</dbReference>
<dbReference type="Gene3D" id="2.60.40.10">
    <property type="entry name" value="Immunoglobulins"/>
    <property type="match status" value="4"/>
</dbReference>
<evidence type="ECO:0000256" key="1">
    <source>
        <dbReference type="SAM" id="MobiDB-lite"/>
    </source>
</evidence>
<evidence type="ECO:0000313" key="4">
    <source>
        <dbReference type="Proteomes" id="UP000195667"/>
    </source>
</evidence>
<organism evidence="3 4">
    <name type="scientific">Crenothrix polyspora</name>
    <dbReference type="NCBI Taxonomy" id="360316"/>
    <lineage>
        <taxon>Bacteria</taxon>
        <taxon>Pseudomonadati</taxon>
        <taxon>Pseudomonadota</taxon>
        <taxon>Gammaproteobacteria</taxon>
        <taxon>Methylococcales</taxon>
        <taxon>Crenotrichaceae</taxon>
        <taxon>Crenothrix</taxon>
    </lineage>
</organism>
<dbReference type="Pfam" id="PF05345">
    <property type="entry name" value="He_PIG"/>
    <property type="match status" value="1"/>
</dbReference>
<reference evidence="4" key="1">
    <citation type="submission" date="2017-02" db="EMBL/GenBank/DDBJ databases">
        <authorList>
            <person name="Daims H."/>
        </authorList>
    </citation>
    <scope>NUCLEOTIDE SEQUENCE [LARGE SCALE GENOMIC DNA]</scope>
</reference>
<proteinExistence type="predicted"/>
<dbReference type="InterPro" id="IPR006644">
    <property type="entry name" value="Cadg"/>
</dbReference>
<dbReference type="GO" id="GO:0016020">
    <property type="term" value="C:membrane"/>
    <property type="evidence" value="ECO:0007669"/>
    <property type="project" value="InterPro"/>
</dbReference>
<dbReference type="NCBIfam" id="TIGR04225">
    <property type="entry name" value="CshA_fibril_rpt"/>
    <property type="match status" value="1"/>
</dbReference>
<gene>
    <name evidence="3" type="ORF">CRENPOLYSF1_430001</name>
</gene>
<protein>
    <recommendedName>
        <fullName evidence="2">Dystroglycan-type cadherin-like domain-containing protein</fullName>
    </recommendedName>
</protein>
<dbReference type="InterPro" id="IPR018247">
    <property type="entry name" value="EF_Hand_1_Ca_BS"/>
</dbReference>
<dbReference type="AlphaFoldDB" id="A0A1R4HAI0"/>
<feature type="region of interest" description="Disordered" evidence="1">
    <location>
        <begin position="716"/>
        <end position="737"/>
    </location>
</feature>
<dbReference type="EMBL" id="FUKI01000119">
    <property type="protein sequence ID" value="SJM93272.1"/>
    <property type="molecule type" value="Genomic_DNA"/>
</dbReference>
<dbReference type="SMART" id="SM00736">
    <property type="entry name" value="CADG"/>
    <property type="match status" value="1"/>
</dbReference>
<evidence type="ECO:0000259" key="2">
    <source>
        <dbReference type="SMART" id="SM00736"/>
    </source>
</evidence>
<dbReference type="InterPro" id="IPR015919">
    <property type="entry name" value="Cadherin-like_sf"/>
</dbReference>
<keyword evidence="4" id="KW-1185">Reference proteome</keyword>
<dbReference type="PROSITE" id="PS00018">
    <property type="entry name" value="EF_HAND_1"/>
    <property type="match status" value="1"/>
</dbReference>
<dbReference type="InterPro" id="IPR013783">
    <property type="entry name" value="Ig-like_fold"/>
</dbReference>
<dbReference type="NCBIfam" id="NF033510">
    <property type="entry name" value="Ca_tandemer"/>
    <property type="match status" value="2"/>
</dbReference>